<reference evidence="2" key="2">
    <citation type="submission" date="2021-08" db="EMBL/GenBank/DDBJ databases">
        <authorList>
            <person name="Tani A."/>
            <person name="Ola A."/>
            <person name="Ogura Y."/>
            <person name="Katsura K."/>
            <person name="Hayashi T."/>
        </authorList>
    </citation>
    <scope>NUCLEOTIDE SEQUENCE</scope>
    <source>
        <strain evidence="2">DSM 16372</strain>
    </source>
</reference>
<dbReference type="EMBL" id="BPQO01000006">
    <property type="protein sequence ID" value="GJD88190.1"/>
    <property type="molecule type" value="Genomic_DNA"/>
</dbReference>
<name>A0AAV4ZIA1_9HYPH</name>
<sequence>MNELATAARGRSMTDDEQRDFDASSREVTDLDARITAAEAEADRGQGTTVSRADASEIAKLCVEGGVPSMAASLLAEGVTVAQAKERIGAAEQINDLVALARRRDSSISAELGAELIAGGKTVEQARAALFEKLVANDEKTSISSHKPAAGDAGRGATQPVDLVADMKRRHGVKA</sequence>
<dbReference type="RefSeq" id="WP_238229934.1">
    <property type="nucleotide sequence ID" value="NZ_BPQO01000006.1"/>
</dbReference>
<proteinExistence type="predicted"/>
<organism evidence="2 3">
    <name type="scientific">Methylobacterium hispanicum</name>
    <dbReference type="NCBI Taxonomy" id="270350"/>
    <lineage>
        <taxon>Bacteria</taxon>
        <taxon>Pseudomonadati</taxon>
        <taxon>Pseudomonadota</taxon>
        <taxon>Alphaproteobacteria</taxon>
        <taxon>Hyphomicrobiales</taxon>
        <taxon>Methylobacteriaceae</taxon>
        <taxon>Methylobacterium</taxon>
    </lineage>
</organism>
<protein>
    <submittedName>
        <fullName evidence="2">Uncharacterized protein</fullName>
    </submittedName>
</protein>
<feature type="region of interest" description="Disordered" evidence="1">
    <location>
        <begin position="1"/>
        <end position="27"/>
    </location>
</feature>
<gene>
    <name evidence="2" type="ORF">BHAOGJBA_1703</name>
</gene>
<feature type="compositionally biased region" description="Basic and acidic residues" evidence="1">
    <location>
        <begin position="12"/>
        <end position="27"/>
    </location>
</feature>
<accession>A0AAV4ZIA1</accession>
<dbReference type="AlphaFoldDB" id="A0AAV4ZIA1"/>
<dbReference type="Proteomes" id="UP001055247">
    <property type="component" value="Unassembled WGS sequence"/>
</dbReference>
<reference evidence="2" key="1">
    <citation type="journal article" date="2016" name="Front. Microbiol.">
        <title>Genome Sequence of the Piezophilic, Mesophilic Sulfate-Reducing Bacterium Desulfovibrio indicus J2T.</title>
        <authorList>
            <person name="Cao J."/>
            <person name="Maignien L."/>
            <person name="Shao Z."/>
            <person name="Alain K."/>
            <person name="Jebbar M."/>
        </authorList>
    </citation>
    <scope>NUCLEOTIDE SEQUENCE</scope>
    <source>
        <strain evidence="2">DSM 16372</strain>
    </source>
</reference>
<feature type="region of interest" description="Disordered" evidence="1">
    <location>
        <begin position="142"/>
        <end position="163"/>
    </location>
</feature>
<evidence type="ECO:0000313" key="3">
    <source>
        <dbReference type="Proteomes" id="UP001055247"/>
    </source>
</evidence>
<evidence type="ECO:0000313" key="2">
    <source>
        <dbReference type="EMBL" id="GJD88190.1"/>
    </source>
</evidence>
<keyword evidence="3" id="KW-1185">Reference proteome</keyword>
<evidence type="ECO:0000256" key="1">
    <source>
        <dbReference type="SAM" id="MobiDB-lite"/>
    </source>
</evidence>
<comment type="caution">
    <text evidence="2">The sequence shown here is derived from an EMBL/GenBank/DDBJ whole genome shotgun (WGS) entry which is preliminary data.</text>
</comment>